<sequence>MSLIMLATCSVMLVQPGLAHMPTTSGLFPQQLEVKKCWCTLETIPGCVWEIYGALFSGLFGNVGPACCKAFDAIDTYCWPKMFPLHPFFAPLLKDSCTGAGAAPGPSAFD</sequence>
<feature type="signal peptide" evidence="2">
    <location>
        <begin position="1"/>
        <end position="19"/>
    </location>
</feature>
<gene>
    <name evidence="4" type="ORF">CFOL_v3_25537</name>
</gene>
<dbReference type="GO" id="GO:0031982">
    <property type="term" value="C:vesicle"/>
    <property type="evidence" value="ECO:0007669"/>
    <property type="project" value="TreeGrafter"/>
</dbReference>
<proteinExistence type="predicted"/>
<evidence type="ECO:0000259" key="3">
    <source>
        <dbReference type="Pfam" id="PF05617"/>
    </source>
</evidence>
<keyword evidence="1 2" id="KW-0732">Signal</keyword>
<dbReference type="OrthoDB" id="1862203at2759"/>
<evidence type="ECO:0000256" key="1">
    <source>
        <dbReference type="ARBA" id="ARBA00022729"/>
    </source>
</evidence>
<dbReference type="PANTHER" id="PTHR31181:SF75">
    <property type="entry name" value="EGG CELL-SECRETED-LIKE PROTEIN (DUF1278)"/>
    <property type="match status" value="1"/>
</dbReference>
<dbReference type="GO" id="GO:0009567">
    <property type="term" value="P:double fertilization forming a zygote and endosperm"/>
    <property type="evidence" value="ECO:0007669"/>
    <property type="project" value="TreeGrafter"/>
</dbReference>
<dbReference type="Pfam" id="PF05617">
    <property type="entry name" value="Prolamin_like"/>
    <property type="match status" value="1"/>
</dbReference>
<keyword evidence="5" id="KW-1185">Reference proteome</keyword>
<dbReference type="GO" id="GO:2000008">
    <property type="term" value="P:regulation of protein localization to cell surface"/>
    <property type="evidence" value="ECO:0007669"/>
    <property type="project" value="TreeGrafter"/>
</dbReference>
<organism evidence="4 5">
    <name type="scientific">Cephalotus follicularis</name>
    <name type="common">Albany pitcher plant</name>
    <dbReference type="NCBI Taxonomy" id="3775"/>
    <lineage>
        <taxon>Eukaryota</taxon>
        <taxon>Viridiplantae</taxon>
        <taxon>Streptophyta</taxon>
        <taxon>Embryophyta</taxon>
        <taxon>Tracheophyta</taxon>
        <taxon>Spermatophyta</taxon>
        <taxon>Magnoliopsida</taxon>
        <taxon>eudicotyledons</taxon>
        <taxon>Gunneridae</taxon>
        <taxon>Pentapetalae</taxon>
        <taxon>rosids</taxon>
        <taxon>fabids</taxon>
        <taxon>Oxalidales</taxon>
        <taxon>Cephalotaceae</taxon>
        <taxon>Cephalotus</taxon>
    </lineage>
</organism>
<dbReference type="GO" id="GO:0005576">
    <property type="term" value="C:extracellular region"/>
    <property type="evidence" value="ECO:0007669"/>
    <property type="project" value="TreeGrafter"/>
</dbReference>
<reference evidence="5" key="1">
    <citation type="submission" date="2016-04" db="EMBL/GenBank/DDBJ databases">
        <title>Cephalotus genome sequencing.</title>
        <authorList>
            <person name="Fukushima K."/>
            <person name="Hasebe M."/>
            <person name="Fang X."/>
        </authorList>
    </citation>
    <scope>NUCLEOTIDE SEQUENCE [LARGE SCALE GENOMIC DNA]</scope>
    <source>
        <strain evidence="5">cv. St1</strain>
    </source>
</reference>
<dbReference type="InterPro" id="IPR008502">
    <property type="entry name" value="Prolamin-like"/>
</dbReference>
<comment type="caution">
    <text evidence="4">The sequence shown here is derived from an EMBL/GenBank/DDBJ whole genome shotgun (WGS) entry which is preliminary data.</text>
</comment>
<evidence type="ECO:0000256" key="2">
    <source>
        <dbReference type="SAM" id="SignalP"/>
    </source>
</evidence>
<dbReference type="PANTHER" id="PTHR31181">
    <property type="entry name" value="EGG CELL-SECRETED PROTEIN 1.4"/>
    <property type="match status" value="1"/>
</dbReference>
<accession>A0A1Q3CP93</accession>
<feature type="domain" description="Prolamin-like" evidence="3">
    <location>
        <begin position="36"/>
        <end position="97"/>
    </location>
</feature>
<evidence type="ECO:0000313" key="4">
    <source>
        <dbReference type="EMBL" id="GAV82084.1"/>
    </source>
</evidence>
<dbReference type="InParanoid" id="A0A1Q3CP93"/>
<dbReference type="AlphaFoldDB" id="A0A1Q3CP93"/>
<feature type="chain" id="PRO_5013338130" evidence="2">
    <location>
        <begin position="20"/>
        <end position="110"/>
    </location>
</feature>
<evidence type="ECO:0000313" key="5">
    <source>
        <dbReference type="Proteomes" id="UP000187406"/>
    </source>
</evidence>
<name>A0A1Q3CP93_CEPFO</name>
<dbReference type="GO" id="GO:0080155">
    <property type="term" value="P:regulation of double fertilization forming a zygote and endosperm"/>
    <property type="evidence" value="ECO:0007669"/>
    <property type="project" value="TreeGrafter"/>
</dbReference>
<dbReference type="Proteomes" id="UP000187406">
    <property type="component" value="Unassembled WGS sequence"/>
</dbReference>
<protein>
    <submittedName>
        <fullName evidence="4">Prolamin_like domain-containing protein</fullName>
    </submittedName>
</protein>
<dbReference type="EMBL" id="BDDD01002552">
    <property type="protein sequence ID" value="GAV82084.1"/>
    <property type="molecule type" value="Genomic_DNA"/>
</dbReference>